<feature type="modified residue" description="4-aspartylphosphate" evidence="2">
    <location>
        <position position="58"/>
    </location>
</feature>
<dbReference type="InterPro" id="IPR050595">
    <property type="entry name" value="Bact_response_regulator"/>
</dbReference>
<keyword evidence="1 2" id="KW-0597">Phosphoprotein</keyword>
<dbReference type="InterPro" id="IPR001789">
    <property type="entry name" value="Sig_transdc_resp-reg_receiver"/>
</dbReference>
<keyword evidence="5" id="KW-1185">Reference proteome</keyword>
<evidence type="ECO:0000313" key="5">
    <source>
        <dbReference type="Proteomes" id="UP000188879"/>
    </source>
</evidence>
<feature type="domain" description="Response regulatory" evidence="3">
    <location>
        <begin position="8"/>
        <end position="125"/>
    </location>
</feature>
<gene>
    <name evidence="4" type="ORF">BKE38_13125</name>
</gene>
<dbReference type="Proteomes" id="UP000188879">
    <property type="component" value="Unassembled WGS sequence"/>
</dbReference>
<sequence length="130" mass="14671">MPREALQRIAYVEDEPDIQEVAIIALESIGGYEVHAFDHAPPFLEQVEAMRPQLILLDVMLPGMTGPEILTELRTRPETKDIPVIFMTAKVQSTDHQRYLDLGAIRVIGKPFDPMSLSSEIEEAWNALED</sequence>
<dbReference type="PROSITE" id="PS50110">
    <property type="entry name" value="RESPONSE_REGULATORY"/>
    <property type="match status" value="1"/>
</dbReference>
<proteinExistence type="predicted"/>
<protein>
    <recommendedName>
        <fullName evidence="3">Response regulatory domain-containing protein</fullName>
    </recommendedName>
</protein>
<evidence type="ECO:0000313" key="4">
    <source>
        <dbReference type="EMBL" id="ONG53185.1"/>
    </source>
</evidence>
<dbReference type="Pfam" id="PF00072">
    <property type="entry name" value="Response_reg"/>
    <property type="match status" value="1"/>
</dbReference>
<dbReference type="AlphaFoldDB" id="A0A1V2H448"/>
<dbReference type="Gene3D" id="3.40.50.2300">
    <property type="match status" value="1"/>
</dbReference>
<evidence type="ECO:0000259" key="3">
    <source>
        <dbReference type="PROSITE" id="PS50110"/>
    </source>
</evidence>
<accession>A0A1V2H448</accession>
<dbReference type="RefSeq" id="WP_076957809.1">
    <property type="nucleotide sequence ID" value="NZ_MLCO01000110.1"/>
</dbReference>
<reference evidence="4 5" key="1">
    <citation type="submission" date="2016-10" db="EMBL/GenBank/DDBJ databases">
        <title>Draft Genome sequence of Roseomonas sp. strain M3.</title>
        <authorList>
            <person name="Subhash Y."/>
            <person name="Lee S."/>
        </authorList>
    </citation>
    <scope>NUCLEOTIDE SEQUENCE [LARGE SCALE GENOMIC DNA]</scope>
    <source>
        <strain evidence="4 5">M3</strain>
    </source>
</reference>
<dbReference type="OrthoDB" id="9801602at2"/>
<dbReference type="GO" id="GO:0000160">
    <property type="term" value="P:phosphorelay signal transduction system"/>
    <property type="evidence" value="ECO:0007669"/>
    <property type="project" value="InterPro"/>
</dbReference>
<evidence type="ECO:0000256" key="2">
    <source>
        <dbReference type="PROSITE-ProRule" id="PRU00169"/>
    </source>
</evidence>
<dbReference type="EMBL" id="MLCO01000110">
    <property type="protein sequence ID" value="ONG53185.1"/>
    <property type="molecule type" value="Genomic_DNA"/>
</dbReference>
<dbReference type="PANTHER" id="PTHR44591">
    <property type="entry name" value="STRESS RESPONSE REGULATOR PROTEIN 1"/>
    <property type="match status" value="1"/>
</dbReference>
<comment type="caution">
    <text evidence="4">The sequence shown here is derived from an EMBL/GenBank/DDBJ whole genome shotgun (WGS) entry which is preliminary data.</text>
</comment>
<organism evidence="4 5">
    <name type="scientific">Teichococcus deserti</name>
    <dbReference type="NCBI Taxonomy" id="1817963"/>
    <lineage>
        <taxon>Bacteria</taxon>
        <taxon>Pseudomonadati</taxon>
        <taxon>Pseudomonadota</taxon>
        <taxon>Alphaproteobacteria</taxon>
        <taxon>Acetobacterales</taxon>
        <taxon>Roseomonadaceae</taxon>
        <taxon>Roseomonas</taxon>
    </lineage>
</organism>
<dbReference type="SUPFAM" id="SSF52172">
    <property type="entry name" value="CheY-like"/>
    <property type="match status" value="1"/>
</dbReference>
<name>A0A1V2H448_9PROT</name>
<evidence type="ECO:0000256" key="1">
    <source>
        <dbReference type="ARBA" id="ARBA00022553"/>
    </source>
</evidence>
<dbReference type="InterPro" id="IPR011006">
    <property type="entry name" value="CheY-like_superfamily"/>
</dbReference>
<dbReference type="SMART" id="SM00448">
    <property type="entry name" value="REC"/>
    <property type="match status" value="1"/>
</dbReference>
<dbReference type="PANTHER" id="PTHR44591:SF3">
    <property type="entry name" value="RESPONSE REGULATORY DOMAIN-CONTAINING PROTEIN"/>
    <property type="match status" value="1"/>
</dbReference>